<reference evidence="3" key="1">
    <citation type="submission" date="2016-11" db="UniProtKB">
        <authorList>
            <consortium name="WormBaseParasite"/>
        </authorList>
    </citation>
    <scope>IDENTIFICATION</scope>
</reference>
<dbReference type="WBParaSite" id="Hba_21630">
    <property type="protein sequence ID" value="Hba_21630"/>
    <property type="gene ID" value="Hba_21630"/>
</dbReference>
<dbReference type="Gene3D" id="2.30.29.30">
    <property type="entry name" value="Pleckstrin-homology domain (PH domain)/Phosphotyrosine-binding domain (PTB)"/>
    <property type="match status" value="1"/>
</dbReference>
<dbReference type="Proteomes" id="UP000095283">
    <property type="component" value="Unplaced"/>
</dbReference>
<evidence type="ECO:0000256" key="1">
    <source>
        <dbReference type="SAM" id="MobiDB-lite"/>
    </source>
</evidence>
<feature type="region of interest" description="Disordered" evidence="1">
    <location>
        <begin position="79"/>
        <end position="157"/>
    </location>
</feature>
<proteinExistence type="predicted"/>
<feature type="compositionally biased region" description="Basic and acidic residues" evidence="1">
    <location>
        <begin position="79"/>
        <end position="91"/>
    </location>
</feature>
<keyword evidence="2" id="KW-1185">Reference proteome</keyword>
<accession>A0A1I7XUY4</accession>
<evidence type="ECO:0000313" key="3">
    <source>
        <dbReference type="WBParaSite" id="Hba_21630"/>
    </source>
</evidence>
<feature type="compositionally biased region" description="Polar residues" evidence="1">
    <location>
        <begin position="144"/>
        <end position="157"/>
    </location>
</feature>
<dbReference type="AlphaFoldDB" id="A0A1I7XUY4"/>
<protein>
    <submittedName>
        <fullName evidence="3">PID domain-containing protein</fullName>
    </submittedName>
</protein>
<name>A0A1I7XUY4_HETBA</name>
<evidence type="ECO:0000313" key="2">
    <source>
        <dbReference type="Proteomes" id="UP000095283"/>
    </source>
</evidence>
<feature type="compositionally biased region" description="Basic and acidic residues" evidence="1">
    <location>
        <begin position="109"/>
        <end position="119"/>
    </location>
</feature>
<organism evidence="2 3">
    <name type="scientific">Heterorhabditis bacteriophora</name>
    <name type="common">Entomopathogenic nematode worm</name>
    <dbReference type="NCBI Taxonomy" id="37862"/>
    <lineage>
        <taxon>Eukaryota</taxon>
        <taxon>Metazoa</taxon>
        <taxon>Ecdysozoa</taxon>
        <taxon>Nematoda</taxon>
        <taxon>Chromadorea</taxon>
        <taxon>Rhabditida</taxon>
        <taxon>Rhabditina</taxon>
        <taxon>Rhabditomorpha</taxon>
        <taxon>Strongyloidea</taxon>
        <taxon>Heterorhabditidae</taxon>
        <taxon>Heterorhabditis</taxon>
    </lineage>
</organism>
<dbReference type="InterPro" id="IPR011993">
    <property type="entry name" value="PH-like_dom_sf"/>
</dbReference>
<sequence>MIRFDPDEVDDMSEEKRFYYLRLMAKPGRKPIKTKFVTWSPEDEQSSSHQDDTVLESQAMRVVRTIGQAFEVCHKVAQEQMQEKHEDEATKSKASIISEEDMVVPLDVIEEKGGAEDSSRSQSPMEPPSGPLYGKRMSLFQPRKASSSSSIGTAIDTTLQNPDQLSLKQELINPNNPLLQQQPSQQQQYVY</sequence>